<sequence length="224" mass="26078">QVRLISVTNPLIEIDNRQLTPEALMAYCARVSSPHQQTPNYEKLLSYCIDKKHWSVFEMVDMTVEIVTSRAISPQLLRHRSFCFQEFSQRYAKAQTTEKYRPRRQDTKNRQNSTDDLDEATVTWFDETQNKVAQLAFDSYEAALEKGIAKESARVLLPLGTQTRLYMKGSVRSWIHYLDVRTDPTTQKEHRDIAKAVKSIFMEQFPVISKAMGWKIVDHCRNLS</sequence>
<dbReference type="GO" id="GO:0050660">
    <property type="term" value="F:flavin adenine dinucleotide binding"/>
    <property type="evidence" value="ECO:0007669"/>
    <property type="project" value="UniProtKB-UniRule"/>
</dbReference>
<evidence type="ECO:0000256" key="1">
    <source>
        <dbReference type="NCBIfam" id="TIGR02170"/>
    </source>
</evidence>
<feature type="region of interest" description="Disordered" evidence="2">
    <location>
        <begin position="95"/>
        <end position="115"/>
    </location>
</feature>
<dbReference type="EC" id="2.1.1.148" evidence="1"/>
<feature type="compositionally biased region" description="Basic and acidic residues" evidence="2">
    <location>
        <begin position="96"/>
        <end position="109"/>
    </location>
</feature>
<dbReference type="GO" id="GO:0050797">
    <property type="term" value="F:thymidylate synthase (FAD) activity"/>
    <property type="evidence" value="ECO:0007669"/>
    <property type="project" value="UniProtKB-UniRule"/>
</dbReference>
<dbReference type="GO" id="GO:0004799">
    <property type="term" value="F:thymidylate synthase activity"/>
    <property type="evidence" value="ECO:0007669"/>
    <property type="project" value="TreeGrafter"/>
</dbReference>
<keyword evidence="3" id="KW-0808">Transferase</keyword>
<dbReference type="NCBIfam" id="TIGR02170">
    <property type="entry name" value="thyX"/>
    <property type="match status" value="1"/>
</dbReference>
<keyword evidence="3" id="KW-0489">Methyltransferase</keyword>
<dbReference type="Gene3D" id="3.30.1360.170">
    <property type="match status" value="1"/>
</dbReference>
<name>A0A7C5HCD3_9CHLB</name>
<reference evidence="3" key="1">
    <citation type="journal article" date="2020" name="mSystems">
        <title>Genome- and Community-Level Interaction Insights into Carbon Utilization and Element Cycling Functions of Hydrothermarchaeota in Hydrothermal Sediment.</title>
        <authorList>
            <person name="Zhou Z."/>
            <person name="Liu Y."/>
            <person name="Xu W."/>
            <person name="Pan J."/>
            <person name="Luo Z.H."/>
            <person name="Li M."/>
        </authorList>
    </citation>
    <scope>NUCLEOTIDE SEQUENCE [LARGE SCALE GENOMIC DNA]</scope>
    <source>
        <strain evidence="3">HyVt-628</strain>
    </source>
</reference>
<dbReference type="PANTHER" id="PTHR34934">
    <property type="entry name" value="FLAVIN-DEPENDENT THYMIDYLATE SYNTHASE"/>
    <property type="match status" value="1"/>
</dbReference>
<accession>A0A7C5HCD3</accession>
<dbReference type="Proteomes" id="UP000886059">
    <property type="component" value="Unassembled WGS sequence"/>
</dbReference>
<feature type="non-terminal residue" evidence="3">
    <location>
        <position position="1"/>
    </location>
</feature>
<dbReference type="SUPFAM" id="SSF69796">
    <property type="entry name" value="Thymidylate synthase-complementing protein Thy1"/>
    <property type="match status" value="1"/>
</dbReference>
<dbReference type="EMBL" id="DRSK01000066">
    <property type="protein sequence ID" value="HHE07514.1"/>
    <property type="molecule type" value="Genomic_DNA"/>
</dbReference>
<proteinExistence type="predicted"/>
<dbReference type="GO" id="GO:0032259">
    <property type="term" value="P:methylation"/>
    <property type="evidence" value="ECO:0007669"/>
    <property type="project" value="UniProtKB-KW"/>
</dbReference>
<dbReference type="GO" id="GO:0006231">
    <property type="term" value="P:dTMP biosynthetic process"/>
    <property type="evidence" value="ECO:0007669"/>
    <property type="project" value="UniProtKB-UniRule"/>
</dbReference>
<dbReference type="Gene3D" id="1.20.5.3070">
    <property type="match status" value="1"/>
</dbReference>
<protein>
    <recommendedName>
        <fullName evidence="1">FAD-dependent thymidylate synthase</fullName>
        <ecNumber evidence="1">2.1.1.148</ecNumber>
    </recommendedName>
</protein>
<dbReference type="CDD" id="cd20175">
    <property type="entry name" value="ThyX"/>
    <property type="match status" value="1"/>
</dbReference>
<dbReference type="InterPro" id="IPR003669">
    <property type="entry name" value="Thymidylate_synthase_ThyX"/>
</dbReference>
<gene>
    <name evidence="3" type="ORF">ENL01_01100</name>
</gene>
<organism evidence="3">
    <name type="scientific">Chlorobaculum parvum</name>
    <dbReference type="NCBI Taxonomy" id="274539"/>
    <lineage>
        <taxon>Bacteria</taxon>
        <taxon>Pseudomonadati</taxon>
        <taxon>Chlorobiota</taxon>
        <taxon>Chlorobiia</taxon>
        <taxon>Chlorobiales</taxon>
        <taxon>Chlorobiaceae</taxon>
        <taxon>Chlorobaculum</taxon>
    </lineage>
</organism>
<evidence type="ECO:0000256" key="2">
    <source>
        <dbReference type="SAM" id="MobiDB-lite"/>
    </source>
</evidence>
<dbReference type="PROSITE" id="PS51331">
    <property type="entry name" value="THYX"/>
    <property type="match status" value="1"/>
</dbReference>
<comment type="caution">
    <text evidence="3">The sequence shown here is derived from an EMBL/GenBank/DDBJ whole genome shotgun (WGS) entry which is preliminary data.</text>
</comment>
<dbReference type="AlphaFoldDB" id="A0A7C5HCD3"/>
<evidence type="ECO:0000313" key="3">
    <source>
        <dbReference type="EMBL" id="HHE07514.1"/>
    </source>
</evidence>
<dbReference type="PANTHER" id="PTHR34934:SF1">
    <property type="entry name" value="FLAVIN-DEPENDENT THYMIDYLATE SYNTHASE"/>
    <property type="match status" value="1"/>
</dbReference>
<dbReference type="InterPro" id="IPR036098">
    <property type="entry name" value="Thymidylate_synthase_ThyX_sf"/>
</dbReference>
<dbReference type="GO" id="GO:0070402">
    <property type="term" value="F:NADPH binding"/>
    <property type="evidence" value="ECO:0007669"/>
    <property type="project" value="TreeGrafter"/>
</dbReference>
<dbReference type="Pfam" id="PF02511">
    <property type="entry name" value="Thy1"/>
    <property type="match status" value="1"/>
</dbReference>